<feature type="compositionally biased region" description="Basic and acidic residues" evidence="1">
    <location>
        <begin position="522"/>
        <end position="557"/>
    </location>
</feature>
<feature type="compositionally biased region" description="Basic and acidic residues" evidence="1">
    <location>
        <begin position="252"/>
        <end position="280"/>
    </location>
</feature>
<sequence length="572" mass="64495">MRSVKQVKRAHRVRSLKNAAACKRNAYRRRMQAKQNWQTNTVFTGYRLPTINVPETTPRKIKEPKQRTPEEIAERQRVREQKRLEKELAKQKASTSALPKPKKIKKEKKPIAQHMEKIVQPKQQQPLKKEKPKKVAPEVSEQPQRVESDKRKGAAKEPKSEEKETKAAAEVSEAEKKEPKVTARESEPSSKELKQDTKKVKESIPESVSTKSNKKKSKKAVEHSVIDQQKVVEEVQPKKEESTAPASSPTSERQHTDDYFRENGNLHEERKGAEEARVPEPVDTAYRSNENVLEETMENGVVGVKDFIAHNSADADAAIESAEKAALREEPDAAVKDVHLPPNDADVAFAPVHASKQEKPSLIENHIEKVEQTENQGAPYAEQPCADAQHAPLMADTDHALLDEKHEEKSYQESKNHEEHDTKGKKQRRHKGRHSDSEKHGEEEQSEEHTHGIDEVAKEATSEFSKKHKKKRNRKSESEHHLPSPDEIQFVEGESVEMNEAEQAAGGDFTEVISRRHKKKGRPSESESAHEDSSATAELAKEPHKNGEEKHGAKSESVEVVSAPLPVSLSPQ</sequence>
<proteinExistence type="predicted"/>
<evidence type="ECO:0000256" key="1">
    <source>
        <dbReference type="SAM" id="MobiDB-lite"/>
    </source>
</evidence>
<dbReference type="STRING" id="6265.A0A0B2VIM7"/>
<feature type="compositionally biased region" description="Basic and acidic residues" evidence="1">
    <location>
        <begin position="127"/>
        <end position="136"/>
    </location>
</feature>
<feature type="compositionally biased region" description="Basic and acidic residues" evidence="1">
    <location>
        <begin position="475"/>
        <end position="484"/>
    </location>
</feature>
<dbReference type="EMBL" id="JPKZ01001643">
    <property type="protein sequence ID" value="KHN80910.1"/>
    <property type="molecule type" value="Genomic_DNA"/>
</dbReference>
<accession>A0A0B2VIM7</accession>
<feature type="compositionally biased region" description="Basic and acidic residues" evidence="1">
    <location>
        <begin position="355"/>
        <end position="372"/>
    </location>
</feature>
<feature type="region of interest" description="Disordered" evidence="1">
    <location>
        <begin position="355"/>
        <end position="572"/>
    </location>
</feature>
<feature type="compositionally biased region" description="Basic and acidic residues" evidence="1">
    <location>
        <begin position="219"/>
        <end position="242"/>
    </location>
</feature>
<name>A0A0B2VIM7_TOXCA</name>
<feature type="compositionally biased region" description="Basic and acidic residues" evidence="1">
    <location>
        <begin position="396"/>
        <end position="424"/>
    </location>
</feature>
<feature type="compositionally biased region" description="Basic and acidic residues" evidence="1">
    <location>
        <begin position="144"/>
        <end position="204"/>
    </location>
</feature>
<organism evidence="2 3">
    <name type="scientific">Toxocara canis</name>
    <name type="common">Canine roundworm</name>
    <dbReference type="NCBI Taxonomy" id="6265"/>
    <lineage>
        <taxon>Eukaryota</taxon>
        <taxon>Metazoa</taxon>
        <taxon>Ecdysozoa</taxon>
        <taxon>Nematoda</taxon>
        <taxon>Chromadorea</taxon>
        <taxon>Rhabditida</taxon>
        <taxon>Spirurina</taxon>
        <taxon>Ascaridomorpha</taxon>
        <taxon>Ascaridoidea</taxon>
        <taxon>Toxocaridae</taxon>
        <taxon>Toxocara</taxon>
    </lineage>
</organism>
<feature type="compositionally biased region" description="Basic and acidic residues" evidence="1">
    <location>
        <begin position="434"/>
        <end position="465"/>
    </location>
</feature>
<keyword evidence="3" id="KW-1185">Reference proteome</keyword>
<gene>
    <name evidence="2" type="ORF">Tcan_16392</name>
</gene>
<dbReference type="Proteomes" id="UP000031036">
    <property type="component" value="Unassembled WGS sequence"/>
</dbReference>
<feature type="compositionally biased region" description="Basic and acidic residues" evidence="1">
    <location>
        <begin position="57"/>
        <end position="90"/>
    </location>
</feature>
<feature type="region of interest" description="Disordered" evidence="1">
    <location>
        <begin position="52"/>
        <end position="293"/>
    </location>
</feature>
<evidence type="ECO:0000313" key="2">
    <source>
        <dbReference type="EMBL" id="KHN80910.1"/>
    </source>
</evidence>
<comment type="caution">
    <text evidence="2">The sequence shown here is derived from an EMBL/GenBank/DDBJ whole genome shotgun (WGS) entry which is preliminary data.</text>
</comment>
<protein>
    <submittedName>
        <fullName evidence="2">Uncharacterized protein</fullName>
    </submittedName>
</protein>
<evidence type="ECO:0000313" key="3">
    <source>
        <dbReference type="Proteomes" id="UP000031036"/>
    </source>
</evidence>
<dbReference type="AlphaFoldDB" id="A0A0B2VIM7"/>
<reference evidence="2 3" key="1">
    <citation type="submission" date="2014-11" db="EMBL/GenBank/DDBJ databases">
        <title>Genetic blueprint of the zoonotic pathogen Toxocara canis.</title>
        <authorList>
            <person name="Zhu X.-Q."/>
            <person name="Korhonen P.K."/>
            <person name="Cai H."/>
            <person name="Young N.D."/>
            <person name="Nejsum P."/>
            <person name="von Samson-Himmelstjerna G."/>
            <person name="Boag P.R."/>
            <person name="Tan P."/>
            <person name="Li Q."/>
            <person name="Min J."/>
            <person name="Yang Y."/>
            <person name="Wang X."/>
            <person name="Fang X."/>
            <person name="Hall R.S."/>
            <person name="Hofmann A."/>
            <person name="Sternberg P.W."/>
            <person name="Jex A.R."/>
            <person name="Gasser R.B."/>
        </authorList>
    </citation>
    <scope>NUCLEOTIDE SEQUENCE [LARGE SCALE GENOMIC DNA]</scope>
    <source>
        <strain evidence="2">PN_DK_2014</strain>
    </source>
</reference>
<dbReference type="OrthoDB" id="5869017at2759"/>